<dbReference type="Gene3D" id="3.10.20.810">
    <property type="entry name" value="Phosphoribosyl-AMP cyclohydrolase"/>
    <property type="match status" value="1"/>
</dbReference>
<dbReference type="InterPro" id="IPR021130">
    <property type="entry name" value="PRib-ATP_PPHydrolase-like"/>
</dbReference>
<evidence type="ECO:0000313" key="17">
    <source>
        <dbReference type="EMBL" id="SMB88096.1"/>
    </source>
</evidence>
<keyword evidence="14 15" id="KW-0511">Multifunctional enzyme</keyword>
<evidence type="ECO:0000259" key="16">
    <source>
        <dbReference type="Pfam" id="PF01502"/>
    </source>
</evidence>
<dbReference type="HAMAP" id="MF_01020">
    <property type="entry name" value="HisE"/>
    <property type="match status" value="1"/>
</dbReference>
<dbReference type="SUPFAM" id="SSF101386">
    <property type="entry name" value="all-alpha NTP pyrophosphatases"/>
    <property type="match status" value="1"/>
</dbReference>
<evidence type="ECO:0000256" key="15">
    <source>
        <dbReference type="HAMAP-Rule" id="MF_01019"/>
    </source>
</evidence>
<dbReference type="PANTHER" id="PTHR42945">
    <property type="entry name" value="HISTIDINE BIOSYNTHESIS BIFUNCTIONAL PROTEIN"/>
    <property type="match status" value="1"/>
</dbReference>
<dbReference type="EC" id="3.5.4.19" evidence="15"/>
<keyword evidence="13 15" id="KW-0368">Histidine biosynthesis</keyword>
<evidence type="ECO:0000256" key="12">
    <source>
        <dbReference type="ARBA" id="ARBA00022840"/>
    </source>
</evidence>
<dbReference type="InterPro" id="IPR038019">
    <property type="entry name" value="PRib_AMP_CycHydrolase_sf"/>
</dbReference>
<evidence type="ECO:0000256" key="3">
    <source>
        <dbReference type="ARBA" id="ARBA00004496"/>
    </source>
</evidence>
<comment type="pathway">
    <text evidence="5 15">Amino-acid biosynthesis; L-histidine biosynthesis; L-histidine from 5-phospho-alpha-D-ribose 1-diphosphate: step 2/9.</text>
</comment>
<dbReference type="Proteomes" id="UP000192731">
    <property type="component" value="Unassembled WGS sequence"/>
</dbReference>
<dbReference type="UniPathway" id="UPA00031">
    <property type="reaction ID" value="UER00007"/>
</dbReference>
<dbReference type="STRING" id="656914.SAMN00017405_1833"/>
<dbReference type="AlphaFoldDB" id="A0A1W1V479"/>
<dbReference type="GO" id="GO:0005737">
    <property type="term" value="C:cytoplasm"/>
    <property type="evidence" value="ECO:0007669"/>
    <property type="project" value="UniProtKB-SubCell"/>
</dbReference>
<keyword evidence="18" id="KW-1185">Reference proteome</keyword>
<keyword evidence="8 15" id="KW-0963">Cytoplasm</keyword>
<dbReference type="FunFam" id="3.10.20.810:FF:000001">
    <property type="entry name" value="Histidine biosynthesis bifunctional protein HisIE"/>
    <property type="match status" value="1"/>
</dbReference>
<dbReference type="GO" id="GO:0004635">
    <property type="term" value="F:phosphoribosyl-AMP cyclohydrolase activity"/>
    <property type="evidence" value="ECO:0007669"/>
    <property type="project" value="UniProtKB-UniRule"/>
</dbReference>
<comment type="subcellular location">
    <subcellularLocation>
        <location evidence="3 15">Cytoplasm</location>
    </subcellularLocation>
</comment>
<protein>
    <recommendedName>
        <fullName evidence="15">Histidine biosynthesis bifunctional protein HisIE</fullName>
    </recommendedName>
    <domain>
        <recommendedName>
            <fullName evidence="15">Phosphoribosyl-AMP cyclohydrolase</fullName>
            <shortName evidence="15">PRA-CH</shortName>
            <ecNumber evidence="15">3.5.4.19</ecNumber>
        </recommendedName>
    </domain>
    <domain>
        <recommendedName>
            <fullName evidence="15">Phosphoribosyl-ATP pyrophosphatase</fullName>
            <shortName evidence="15">PRA-PH</shortName>
            <ecNumber evidence="15">3.6.1.31</ecNumber>
        </recommendedName>
    </domain>
</protein>
<evidence type="ECO:0000256" key="2">
    <source>
        <dbReference type="ARBA" id="ARBA00001460"/>
    </source>
</evidence>
<evidence type="ECO:0000256" key="10">
    <source>
        <dbReference type="ARBA" id="ARBA00022741"/>
    </source>
</evidence>
<evidence type="ECO:0000256" key="1">
    <source>
        <dbReference type="ARBA" id="ARBA00000024"/>
    </source>
</evidence>
<comment type="similarity">
    <text evidence="6 15">In the C-terminal section; belongs to the PRA-PH family.</text>
</comment>
<evidence type="ECO:0000256" key="11">
    <source>
        <dbReference type="ARBA" id="ARBA00022801"/>
    </source>
</evidence>
<name>A0A1W1V479_DESTI</name>
<dbReference type="HAMAP" id="MF_01019">
    <property type="entry name" value="HisIE"/>
    <property type="match status" value="1"/>
</dbReference>
<dbReference type="InterPro" id="IPR002496">
    <property type="entry name" value="PRib_AMP_CycHydrolase_dom"/>
</dbReference>
<dbReference type="Pfam" id="PF01503">
    <property type="entry name" value="PRA-PH"/>
    <property type="match status" value="1"/>
</dbReference>
<evidence type="ECO:0000256" key="7">
    <source>
        <dbReference type="ARBA" id="ARBA00008299"/>
    </source>
</evidence>
<dbReference type="GO" id="GO:0005524">
    <property type="term" value="F:ATP binding"/>
    <property type="evidence" value="ECO:0007669"/>
    <property type="project" value="UniProtKB-KW"/>
</dbReference>
<feature type="region of interest" description="Phosphoribosyl-AMP cyclohydrolase" evidence="15">
    <location>
        <begin position="1"/>
        <end position="108"/>
    </location>
</feature>
<dbReference type="EMBL" id="FWWT01000015">
    <property type="protein sequence ID" value="SMB88096.1"/>
    <property type="molecule type" value="Genomic_DNA"/>
</dbReference>
<comment type="similarity">
    <text evidence="7 15">In the N-terminal section; belongs to the PRA-CH family.</text>
</comment>
<dbReference type="CDD" id="cd11534">
    <property type="entry name" value="NTP-PPase_HisIE_like"/>
    <property type="match status" value="1"/>
</dbReference>
<dbReference type="RefSeq" id="WP_200805879.1">
    <property type="nucleotide sequence ID" value="NZ_FWWT01000015.1"/>
</dbReference>
<evidence type="ECO:0000256" key="6">
    <source>
        <dbReference type="ARBA" id="ARBA00007731"/>
    </source>
</evidence>
<dbReference type="InterPro" id="IPR023019">
    <property type="entry name" value="His_synth_HisIE"/>
</dbReference>
<dbReference type="NCBIfam" id="NF002747">
    <property type="entry name" value="PRK02759.1"/>
    <property type="match status" value="1"/>
</dbReference>
<reference evidence="17 18" key="1">
    <citation type="submission" date="2017-04" db="EMBL/GenBank/DDBJ databases">
        <authorList>
            <person name="Afonso C.L."/>
            <person name="Miller P.J."/>
            <person name="Scott M.A."/>
            <person name="Spackman E."/>
            <person name="Goraichik I."/>
            <person name="Dimitrov K.M."/>
            <person name="Suarez D.L."/>
            <person name="Swayne D.E."/>
        </authorList>
    </citation>
    <scope>NUCLEOTIDE SEQUENCE [LARGE SCALE GENOMIC DNA]</scope>
    <source>
        <strain evidence="17 18">DSM 11270</strain>
    </source>
</reference>
<dbReference type="FunFam" id="1.10.287.1080:FF:000002">
    <property type="entry name" value="Histidine biosynthesis bifunctional protein HisIE"/>
    <property type="match status" value="1"/>
</dbReference>
<evidence type="ECO:0000256" key="9">
    <source>
        <dbReference type="ARBA" id="ARBA00022605"/>
    </source>
</evidence>
<dbReference type="EC" id="3.6.1.31" evidence="15"/>
<keyword evidence="12 15" id="KW-0067">ATP-binding</keyword>
<proteinExistence type="inferred from homology"/>
<dbReference type="SUPFAM" id="SSF141734">
    <property type="entry name" value="HisI-like"/>
    <property type="match status" value="1"/>
</dbReference>
<comment type="catalytic activity">
    <reaction evidence="2 15">
        <text>1-(5-phospho-beta-D-ribosyl)-ATP + H2O = 1-(5-phospho-beta-D-ribosyl)-5'-AMP + diphosphate + H(+)</text>
        <dbReference type="Rhea" id="RHEA:22828"/>
        <dbReference type="ChEBI" id="CHEBI:15377"/>
        <dbReference type="ChEBI" id="CHEBI:15378"/>
        <dbReference type="ChEBI" id="CHEBI:33019"/>
        <dbReference type="ChEBI" id="CHEBI:59457"/>
        <dbReference type="ChEBI" id="CHEBI:73183"/>
        <dbReference type="EC" id="3.6.1.31"/>
    </reaction>
</comment>
<sequence length="197" mass="22518">MGIISGVKFDENGLIPAILQNYLTGKVLMLGYMNEESLNKTIETREVWFYSRSRQELWHKGATSGNIHKVVDISFDCDQDAVLVGVNPMGPTCHLGIQSCFGEKSTLFLEELAETIEQRYNERPENSYTTYLFEKGIDKILKKVGEEASEVIIAAKNDDKEELHLETADLFYHLFVLFREKGTSFEEVLKVLKERRG</sequence>
<keyword evidence="9 15" id="KW-0028">Amino-acid biosynthesis</keyword>
<dbReference type="GO" id="GO:0000105">
    <property type="term" value="P:L-histidine biosynthetic process"/>
    <property type="evidence" value="ECO:0007669"/>
    <property type="project" value="UniProtKB-UniRule"/>
</dbReference>
<comment type="catalytic activity">
    <reaction evidence="1 15">
        <text>1-(5-phospho-beta-D-ribosyl)-5'-AMP + H2O = 1-(5-phospho-beta-D-ribosyl)-5-[(5-phospho-beta-D-ribosylamino)methylideneamino]imidazole-4-carboxamide</text>
        <dbReference type="Rhea" id="RHEA:20049"/>
        <dbReference type="ChEBI" id="CHEBI:15377"/>
        <dbReference type="ChEBI" id="CHEBI:58435"/>
        <dbReference type="ChEBI" id="CHEBI:59457"/>
        <dbReference type="EC" id="3.5.4.19"/>
    </reaction>
</comment>
<evidence type="ECO:0000256" key="14">
    <source>
        <dbReference type="ARBA" id="ARBA00023268"/>
    </source>
</evidence>
<dbReference type="Gene3D" id="1.10.287.1080">
    <property type="entry name" value="MazG-like"/>
    <property type="match status" value="1"/>
</dbReference>
<dbReference type="NCBIfam" id="TIGR03188">
    <property type="entry name" value="histidine_hisI"/>
    <property type="match status" value="1"/>
</dbReference>
<accession>A0A1W1V479</accession>
<feature type="domain" description="Phosphoribosyl-AMP cyclohydrolase" evidence="16">
    <location>
        <begin position="29"/>
        <end position="101"/>
    </location>
</feature>
<dbReference type="GO" id="GO:0004636">
    <property type="term" value="F:phosphoribosyl-ATP diphosphatase activity"/>
    <property type="evidence" value="ECO:0007669"/>
    <property type="project" value="UniProtKB-UniRule"/>
</dbReference>
<dbReference type="NCBIfam" id="NF000768">
    <property type="entry name" value="PRK00051.1"/>
    <property type="match status" value="1"/>
</dbReference>
<gene>
    <name evidence="15" type="primary">hisI</name>
    <name evidence="15" type="synonym">hisIE</name>
    <name evidence="17" type="ORF">SAMN00017405_1833</name>
</gene>
<dbReference type="InterPro" id="IPR008179">
    <property type="entry name" value="HisE"/>
</dbReference>
<evidence type="ECO:0000256" key="4">
    <source>
        <dbReference type="ARBA" id="ARBA00005169"/>
    </source>
</evidence>
<keyword evidence="11 15" id="KW-0378">Hydrolase</keyword>
<evidence type="ECO:0000313" key="18">
    <source>
        <dbReference type="Proteomes" id="UP000192731"/>
    </source>
</evidence>
<feature type="region of interest" description="Phosphoribosyl-ATP pyrophosphohydrolase" evidence="15">
    <location>
        <begin position="109"/>
        <end position="197"/>
    </location>
</feature>
<keyword evidence="10 15" id="KW-0547">Nucleotide-binding</keyword>
<evidence type="ECO:0000256" key="13">
    <source>
        <dbReference type="ARBA" id="ARBA00023102"/>
    </source>
</evidence>
<evidence type="ECO:0000256" key="8">
    <source>
        <dbReference type="ARBA" id="ARBA00022490"/>
    </source>
</evidence>
<evidence type="ECO:0000256" key="5">
    <source>
        <dbReference type="ARBA" id="ARBA00005204"/>
    </source>
</evidence>
<dbReference type="PANTHER" id="PTHR42945:SF9">
    <property type="entry name" value="HISTIDINE BIOSYNTHESIS BIFUNCTIONAL PROTEIN HISIE"/>
    <property type="match status" value="1"/>
</dbReference>
<organism evidence="17 18">
    <name type="scientific">Desulfonispora thiosulfatigenes DSM 11270</name>
    <dbReference type="NCBI Taxonomy" id="656914"/>
    <lineage>
        <taxon>Bacteria</taxon>
        <taxon>Bacillati</taxon>
        <taxon>Bacillota</taxon>
        <taxon>Clostridia</taxon>
        <taxon>Eubacteriales</taxon>
        <taxon>Peptococcaceae</taxon>
        <taxon>Desulfonispora</taxon>
    </lineage>
</organism>
<dbReference type="Pfam" id="PF01502">
    <property type="entry name" value="PRA-CH"/>
    <property type="match status" value="1"/>
</dbReference>
<comment type="pathway">
    <text evidence="4 15">Amino-acid biosynthesis; L-histidine biosynthesis; L-histidine from 5-phospho-alpha-D-ribose 1-diphosphate: step 3/9.</text>
</comment>